<feature type="domain" description="BRCT" evidence="1">
    <location>
        <begin position="1"/>
        <end position="104"/>
    </location>
</feature>
<dbReference type="AlphaFoldDB" id="A0A135UES0"/>
<dbReference type="Gene3D" id="3.40.50.10190">
    <property type="entry name" value="BRCT domain"/>
    <property type="match status" value="1"/>
</dbReference>
<name>A0A135UES0_9PEZI</name>
<dbReference type="PROSITE" id="PS50172">
    <property type="entry name" value="BRCT"/>
    <property type="match status" value="1"/>
</dbReference>
<proteinExistence type="predicted"/>
<dbReference type="SUPFAM" id="SSF52113">
    <property type="entry name" value="BRCT domain"/>
    <property type="match status" value="1"/>
</dbReference>
<accession>A0A135UES0</accession>
<comment type="caution">
    <text evidence="2">The sequence shown here is derived from an EMBL/GenBank/DDBJ whole genome shotgun (WGS) entry which is preliminary data.</text>
</comment>
<protein>
    <recommendedName>
        <fullName evidence="1">BRCT domain-containing protein</fullName>
    </recommendedName>
</protein>
<dbReference type="Proteomes" id="UP000070121">
    <property type="component" value="Unassembled WGS sequence"/>
</dbReference>
<evidence type="ECO:0000259" key="1">
    <source>
        <dbReference type="PROSITE" id="PS50172"/>
    </source>
</evidence>
<dbReference type="OrthoDB" id="342264at2759"/>
<gene>
    <name evidence="2" type="ORF">CSAL01_02643</name>
</gene>
<dbReference type="STRING" id="1209931.A0A135UES0"/>
<dbReference type="InterPro" id="IPR036420">
    <property type="entry name" value="BRCT_dom_sf"/>
</dbReference>
<dbReference type="EMBL" id="JFFI01001556">
    <property type="protein sequence ID" value="KXH58887.1"/>
    <property type="molecule type" value="Genomic_DNA"/>
</dbReference>
<organism evidence="2 3">
    <name type="scientific">Colletotrichum salicis</name>
    <dbReference type="NCBI Taxonomy" id="1209931"/>
    <lineage>
        <taxon>Eukaryota</taxon>
        <taxon>Fungi</taxon>
        <taxon>Dikarya</taxon>
        <taxon>Ascomycota</taxon>
        <taxon>Pezizomycotina</taxon>
        <taxon>Sordariomycetes</taxon>
        <taxon>Hypocreomycetidae</taxon>
        <taxon>Glomerellales</taxon>
        <taxon>Glomerellaceae</taxon>
        <taxon>Colletotrichum</taxon>
        <taxon>Colletotrichum acutatum species complex</taxon>
    </lineage>
</organism>
<dbReference type="InterPro" id="IPR001357">
    <property type="entry name" value="BRCT_dom"/>
</dbReference>
<keyword evidence="3" id="KW-1185">Reference proteome</keyword>
<reference evidence="2 3" key="1">
    <citation type="submission" date="2014-02" db="EMBL/GenBank/DDBJ databases">
        <title>The genome sequence of Colletotrichum salicis CBS 607.94.</title>
        <authorList>
            <person name="Baroncelli R."/>
            <person name="Thon M.R."/>
        </authorList>
    </citation>
    <scope>NUCLEOTIDE SEQUENCE [LARGE SCALE GENOMIC DNA]</scope>
    <source>
        <strain evidence="2 3">CBS 607.94</strain>
    </source>
</reference>
<evidence type="ECO:0000313" key="2">
    <source>
        <dbReference type="EMBL" id="KXH58887.1"/>
    </source>
</evidence>
<sequence>MVAAIFKGLVITAAEGIPDDFTRQQVFHWTNLHSGEFSRHLSESTTHLLFTDEEFESAQKHHRIKEAERRSSTKGTKKIHILHWKWFRDSCIHNKKLPMENYRYDTMKIKAKKEAKAEVKRARAADQADRWICPEWYSVAKDSTAFEYKVDLFRSSENEGEALHEKYELYLFRSHSSRPHMYWFGAKLFHKKNDGRWIERGIERPSGCCSTFRNEFGRFAKFFERKTKIRWEDRVIKAGTREKTAFSYSPPTGGKPVGGKMTGARYSQAVRSNQKMLRRYAELFGDELPSDIQIEDACDDILKAIINEDCTSLEMNAKEENGVNDMTEASKNPSLGKNESFDSDMEANVKIGALSDAGIMAQSSSDIEDSVMEGHIEGL</sequence>
<evidence type="ECO:0000313" key="3">
    <source>
        <dbReference type="Proteomes" id="UP000070121"/>
    </source>
</evidence>